<feature type="region of interest" description="Disordered" evidence="1">
    <location>
        <begin position="97"/>
        <end position="144"/>
    </location>
</feature>
<gene>
    <name evidence="2" type="ORF">PSTT_12829</name>
</gene>
<comment type="caution">
    <text evidence="2">The sequence shown here is derived from an EMBL/GenBank/DDBJ whole genome shotgun (WGS) entry which is preliminary data.</text>
</comment>
<evidence type="ECO:0000313" key="3">
    <source>
        <dbReference type="Proteomes" id="UP000239156"/>
    </source>
</evidence>
<feature type="compositionally biased region" description="Polar residues" evidence="1">
    <location>
        <begin position="491"/>
        <end position="502"/>
    </location>
</feature>
<feature type="compositionally biased region" description="Low complexity" evidence="1">
    <location>
        <begin position="114"/>
        <end position="130"/>
    </location>
</feature>
<dbReference type="EMBL" id="PKSL01000169">
    <property type="protein sequence ID" value="POW00891.1"/>
    <property type="molecule type" value="Genomic_DNA"/>
</dbReference>
<protein>
    <submittedName>
        <fullName evidence="2">Uncharacterized protein</fullName>
    </submittedName>
</protein>
<sequence>KTSVNKQFNEEIDKSECWPNFQGARDGYLARSVRMGWGGEWQLILLTIERERYRFDKGDPAALELIPLLIFSNSSATLMKLFDNWDHVGAKTWVANPARSTPTTPGSLPAMSHSRGSLSRRPSMSRMNSPATSAIARGPEQKAERATISRISEAARTHRTTTWPSHHPQYNPSVLPPPPLMSRPMTPISKLSVENPGPPLSNEDLIWEQKLREAEELNARIESLRQSGMPPDQLPSPVLLPSRPLSRATTRTDKPFPNCVPPRDYQNPSLPSFTSVLTLCILPCPISPNIPPPPLLPLSQPNQNQDRTASAGQAGYYQALKEAEELICKLRQSHDELLEKVNYLENQLDLKEADNQDLNTRNNRLETYLADEQKMKEDIRKENERAMAQLRSLSRSQPPHPHHPTNRSEPHHQHPLNPQTEPLPGSLQERIYRSQSGSVPPDHHHPPNISRARAELLKREENFQRQYSFRAQSATPDLARPGSTTDEHRNISSPNYHPNQNKLYEPPHQSGGPYQSTQIPPPPQSSHPSDLEGGFQAQPGIHPTNDPHRHYEDHLGHPGFEPNTYHPGSAYMNHHQAQFPPFQHPPEFSNQNLHLHHQLSSKPSIDHSLHHPSGQTGFNPNHHLHHGQLPNSTYAPY</sequence>
<accession>A0A2S4UUK6</accession>
<evidence type="ECO:0000256" key="1">
    <source>
        <dbReference type="SAM" id="MobiDB-lite"/>
    </source>
</evidence>
<keyword evidence="3" id="KW-1185">Reference proteome</keyword>
<feature type="compositionally biased region" description="Low complexity" evidence="1">
    <location>
        <begin position="574"/>
        <end position="588"/>
    </location>
</feature>
<name>A0A2S4UUK6_9BASI</name>
<feature type="region of interest" description="Disordered" evidence="1">
    <location>
        <begin position="392"/>
        <end position="424"/>
    </location>
</feature>
<feature type="compositionally biased region" description="Basic and acidic residues" evidence="1">
    <location>
        <begin position="545"/>
        <end position="556"/>
    </location>
</feature>
<feature type="compositionally biased region" description="Low complexity" evidence="1">
    <location>
        <begin position="235"/>
        <end position="247"/>
    </location>
</feature>
<dbReference type="VEuPathDB" id="FungiDB:PSHT_07699"/>
<dbReference type="Proteomes" id="UP000239156">
    <property type="component" value="Unassembled WGS sequence"/>
</dbReference>
<dbReference type="VEuPathDB" id="FungiDB:PSTT_12829"/>
<feature type="non-terminal residue" evidence="2">
    <location>
        <position position="1"/>
    </location>
</feature>
<feature type="region of interest" description="Disordered" evidence="1">
    <location>
        <begin position="226"/>
        <end position="260"/>
    </location>
</feature>
<proteinExistence type="predicted"/>
<evidence type="ECO:0000313" key="2">
    <source>
        <dbReference type="EMBL" id="POW00891.1"/>
    </source>
</evidence>
<organism evidence="2 3">
    <name type="scientific">Puccinia striiformis</name>
    <dbReference type="NCBI Taxonomy" id="27350"/>
    <lineage>
        <taxon>Eukaryota</taxon>
        <taxon>Fungi</taxon>
        <taxon>Dikarya</taxon>
        <taxon>Basidiomycota</taxon>
        <taxon>Pucciniomycotina</taxon>
        <taxon>Pucciniomycetes</taxon>
        <taxon>Pucciniales</taxon>
        <taxon>Pucciniaceae</taxon>
        <taxon>Puccinia</taxon>
    </lineage>
</organism>
<feature type="region of interest" description="Disordered" evidence="1">
    <location>
        <begin position="467"/>
        <end position="637"/>
    </location>
</feature>
<feature type="non-terminal residue" evidence="2">
    <location>
        <position position="637"/>
    </location>
</feature>
<dbReference type="AlphaFoldDB" id="A0A2S4UUK6"/>
<reference evidence="2" key="1">
    <citation type="submission" date="2017-12" db="EMBL/GenBank/DDBJ databases">
        <title>Gene loss provides genomic basis for host adaptation in cereal stripe rust fungi.</title>
        <authorList>
            <person name="Xia C."/>
        </authorList>
    </citation>
    <scope>NUCLEOTIDE SEQUENCE [LARGE SCALE GENOMIC DNA]</scope>
    <source>
        <strain evidence="2">93-210</strain>
    </source>
</reference>